<dbReference type="EnsemblBacteria" id="ABC19971">
    <property type="protein sequence ID" value="ABC19971"/>
    <property type="gene ID" value="Moth_1669"/>
</dbReference>
<sequence>MSLVLDDYLIWEHGDIPYEGVSALAPLDKLEEVISEAVFRAEVATWARRIGVEPKEVHLRAMKRKWASCSSKGRLTFDPELLKQPAAFRAEVIVHELLHLRIPNHGPLFKAMLRAYLTKYGVNKIKVEGDLHANYST</sequence>
<feature type="domain" description="YgjP-like metallopeptidase" evidence="1">
    <location>
        <begin position="36"/>
        <end position="120"/>
    </location>
</feature>
<name>Q2RHW8_MOOTA</name>
<organism evidence="2">
    <name type="scientific">Moorella thermoacetica (strain ATCC 39073 / JCM 9320)</name>
    <dbReference type="NCBI Taxonomy" id="264732"/>
    <lineage>
        <taxon>Bacteria</taxon>
        <taxon>Bacillati</taxon>
        <taxon>Bacillota</taxon>
        <taxon>Clostridia</taxon>
        <taxon>Neomoorellales</taxon>
        <taxon>Neomoorellaceae</taxon>
        <taxon>Neomoorella</taxon>
    </lineage>
</organism>
<dbReference type="PATRIC" id="fig|264732.11.peg.1809"/>
<dbReference type="EMBL" id="CP000232">
    <property type="protein sequence ID" value="ABC19971.1"/>
    <property type="molecule type" value="Genomic_DNA"/>
</dbReference>
<dbReference type="GO" id="GO:0016787">
    <property type="term" value="F:hydrolase activity"/>
    <property type="evidence" value="ECO:0007669"/>
    <property type="project" value="UniProtKB-KW"/>
</dbReference>
<dbReference type="SMR" id="Q2RHW8"/>
<proteinExistence type="predicted"/>
<evidence type="ECO:0000313" key="2">
    <source>
        <dbReference type="EMBL" id="ABC19971.1"/>
    </source>
</evidence>
<dbReference type="AlphaFoldDB" id="Q2RHW8"/>
<keyword evidence="2" id="KW-0378">Hydrolase</keyword>
<protein>
    <submittedName>
        <fullName evidence="2">Metal-dependent hydrolase-like protein</fullName>
    </submittedName>
</protein>
<dbReference type="HOGENOM" id="CLU_1862923_0_0_9"/>
<dbReference type="Gene3D" id="3.30.2010.10">
    <property type="entry name" value="Metalloproteases ('zincins'), catalytic domain"/>
    <property type="match status" value="1"/>
</dbReference>
<gene>
    <name evidence="2" type="ordered locus">Moth_1669</name>
</gene>
<dbReference type="Pfam" id="PF01863">
    <property type="entry name" value="YgjP-like"/>
    <property type="match status" value="1"/>
</dbReference>
<dbReference type="PANTHER" id="PTHR30399:SF1">
    <property type="entry name" value="UTP PYROPHOSPHATASE"/>
    <property type="match status" value="1"/>
</dbReference>
<dbReference type="KEGG" id="mta:Moth_1669"/>
<dbReference type="eggNOG" id="COG1451">
    <property type="taxonomic scope" value="Bacteria"/>
</dbReference>
<evidence type="ECO:0000259" key="1">
    <source>
        <dbReference type="Pfam" id="PF01863"/>
    </source>
</evidence>
<dbReference type="OrthoDB" id="9811177at2"/>
<accession>Q2RHW8</accession>
<reference evidence="2" key="1">
    <citation type="submission" date="2005-12" db="EMBL/GenBank/DDBJ databases">
        <title>Complete sequence of Moorella thermoacetica ATCC 39073.</title>
        <authorList>
            <consortium name="US DOE Joint Genome Institute"/>
            <person name="Copeland A."/>
            <person name="Lucas S."/>
            <person name="Lapidus A."/>
            <person name="Barry K."/>
            <person name="Detter J.C."/>
            <person name="Glavina T."/>
            <person name="Hammon N."/>
            <person name="Israni S."/>
            <person name="Pitluck S."/>
            <person name="Chertkov O."/>
            <person name="Saunders E.H."/>
            <person name="Brettin T."/>
            <person name="Bruce D."/>
            <person name="Han C."/>
            <person name="Tapia R."/>
            <person name="Gilna P."/>
            <person name="Schmutz J."/>
            <person name="Larimer F."/>
            <person name="Land M."/>
            <person name="Kyrpides N."/>
            <person name="Anderson I."/>
            <person name="Richardson P."/>
            <person name="Ragsdale S."/>
        </authorList>
    </citation>
    <scope>NUCLEOTIDE SEQUENCE</scope>
    <source>
        <strain evidence="2">ATCC 39073</strain>
    </source>
</reference>
<dbReference type="PANTHER" id="PTHR30399">
    <property type="entry name" value="UNCHARACTERIZED PROTEIN YGJP"/>
    <property type="match status" value="1"/>
</dbReference>
<dbReference type="CDD" id="cd07344">
    <property type="entry name" value="M48_yhfN_like"/>
    <property type="match status" value="1"/>
</dbReference>
<dbReference type="STRING" id="264732.Moth_1669"/>
<dbReference type="InterPro" id="IPR002725">
    <property type="entry name" value="YgjP-like_metallopeptidase"/>
</dbReference>
<dbReference type="InterPro" id="IPR053136">
    <property type="entry name" value="UTP_pyrophosphatase-like"/>
</dbReference>